<accession>A0A543K529</accession>
<dbReference type="Proteomes" id="UP000320582">
    <property type="component" value="Unassembled WGS sequence"/>
</dbReference>
<gene>
    <name evidence="2" type="ORF">BD293_4106</name>
</gene>
<reference evidence="2 3" key="1">
    <citation type="submission" date="2019-06" db="EMBL/GenBank/DDBJ databases">
        <title>Genomic Encyclopedia of Archaeal and Bacterial Type Strains, Phase II (KMG-II): from individual species to whole genera.</title>
        <authorList>
            <person name="Goeker M."/>
        </authorList>
    </citation>
    <scope>NUCLEOTIDE SEQUENCE [LARGE SCALE GENOMIC DNA]</scope>
    <source>
        <strain evidence="2 3">DSM 18423</strain>
    </source>
</reference>
<evidence type="ECO:0000313" key="2">
    <source>
        <dbReference type="EMBL" id="TQM90180.1"/>
    </source>
</evidence>
<dbReference type="AlphaFoldDB" id="A0A543K529"/>
<sequence length="58" mass="6436">MTPNTSAAAKDRETERGAPQPIRHMRAAAHDYDGPEQTAKRSVTRMSDNDPMQVKIAK</sequence>
<feature type="region of interest" description="Disordered" evidence="1">
    <location>
        <begin position="1"/>
        <end position="58"/>
    </location>
</feature>
<protein>
    <submittedName>
        <fullName evidence="2">Uncharacterized protein</fullName>
    </submittedName>
</protein>
<dbReference type="EMBL" id="VFPT01000003">
    <property type="protein sequence ID" value="TQM90180.1"/>
    <property type="molecule type" value="Genomic_DNA"/>
</dbReference>
<evidence type="ECO:0000256" key="1">
    <source>
        <dbReference type="SAM" id="MobiDB-lite"/>
    </source>
</evidence>
<name>A0A543K529_9RHOB</name>
<comment type="caution">
    <text evidence="2">The sequence shown here is derived from an EMBL/GenBank/DDBJ whole genome shotgun (WGS) entry which is preliminary data.</text>
</comment>
<proteinExistence type="predicted"/>
<organism evidence="2 3">
    <name type="scientific">Roseinatronobacter monicus</name>
    <dbReference type="NCBI Taxonomy" id="393481"/>
    <lineage>
        <taxon>Bacteria</taxon>
        <taxon>Pseudomonadati</taxon>
        <taxon>Pseudomonadota</taxon>
        <taxon>Alphaproteobacteria</taxon>
        <taxon>Rhodobacterales</taxon>
        <taxon>Paracoccaceae</taxon>
        <taxon>Roseinatronobacter</taxon>
    </lineage>
</organism>
<keyword evidence="3" id="KW-1185">Reference proteome</keyword>
<evidence type="ECO:0000313" key="3">
    <source>
        <dbReference type="Proteomes" id="UP000320582"/>
    </source>
</evidence>